<proteinExistence type="predicted"/>
<feature type="compositionally biased region" description="Basic and acidic residues" evidence="1">
    <location>
        <begin position="113"/>
        <end position="142"/>
    </location>
</feature>
<dbReference type="EMBL" id="GGFL01012518">
    <property type="protein sequence ID" value="MBW76696.1"/>
    <property type="molecule type" value="Transcribed_RNA"/>
</dbReference>
<protein>
    <submittedName>
        <fullName evidence="2">Putative secreted protein</fullName>
    </submittedName>
</protein>
<reference evidence="2" key="1">
    <citation type="submission" date="2018-01" db="EMBL/GenBank/DDBJ databases">
        <title>An insight into the sialome of Amazonian anophelines.</title>
        <authorList>
            <person name="Ribeiro J.M."/>
            <person name="Scarpassa V."/>
            <person name="Calvo E."/>
        </authorList>
    </citation>
    <scope>NUCLEOTIDE SEQUENCE</scope>
</reference>
<sequence length="149" mass="17118">MNTFLSSLALSVCIAEHASVHLRHVQWYLLPLPAQNVVPRFMLRTDEPVSCVCGVALEPPWRKPVRGFLPFVCGALIQASLFVYATGCGVRLFNIHPPTSQPSSQTVLYNSIVHKDETTSSSRKYDRQKSERERERRREREKGRRRPRD</sequence>
<organism evidence="2">
    <name type="scientific">Anopheles darlingi</name>
    <name type="common">Mosquito</name>
    <dbReference type="NCBI Taxonomy" id="43151"/>
    <lineage>
        <taxon>Eukaryota</taxon>
        <taxon>Metazoa</taxon>
        <taxon>Ecdysozoa</taxon>
        <taxon>Arthropoda</taxon>
        <taxon>Hexapoda</taxon>
        <taxon>Insecta</taxon>
        <taxon>Pterygota</taxon>
        <taxon>Neoptera</taxon>
        <taxon>Endopterygota</taxon>
        <taxon>Diptera</taxon>
        <taxon>Nematocera</taxon>
        <taxon>Culicoidea</taxon>
        <taxon>Culicidae</taxon>
        <taxon>Anophelinae</taxon>
        <taxon>Anopheles</taxon>
    </lineage>
</organism>
<dbReference type="AlphaFoldDB" id="A0A2M4DGN4"/>
<feature type="region of interest" description="Disordered" evidence="1">
    <location>
        <begin position="112"/>
        <end position="149"/>
    </location>
</feature>
<accession>A0A2M4DGN4</accession>
<name>A0A2M4DGN4_ANODA</name>
<evidence type="ECO:0000313" key="2">
    <source>
        <dbReference type="EMBL" id="MBW76696.1"/>
    </source>
</evidence>
<evidence type="ECO:0000256" key="1">
    <source>
        <dbReference type="SAM" id="MobiDB-lite"/>
    </source>
</evidence>